<feature type="domain" description="Lcl C-terminal" evidence="1">
    <location>
        <begin position="89"/>
        <end position="171"/>
    </location>
</feature>
<accession>A0A484Q2F6</accession>
<protein>
    <recommendedName>
        <fullName evidence="1">Lcl C-terminal domain-containing protein</fullName>
    </recommendedName>
</protein>
<evidence type="ECO:0000259" key="1">
    <source>
        <dbReference type="Pfam" id="PF07603"/>
    </source>
</evidence>
<proteinExistence type="predicted"/>
<sequence>MTIRIEIEAVTGEQARAEAFALVGIHVSQEIPGTLLQSDPPVSIPAEIRRQQGGLPAGFGAPLQGGIYVGPHWEDGKLVHLIASTEDLGEQDWENAKKAASEYRGGDRSDWFLPTREQLEIVRIYAQASFEKGYHWSATPCGSDFAWVVYFEFGFVDTYFRYDEFRVRPFRRFIA</sequence>
<organism evidence="2">
    <name type="scientific">plant metagenome</name>
    <dbReference type="NCBI Taxonomy" id="1297885"/>
    <lineage>
        <taxon>unclassified sequences</taxon>
        <taxon>metagenomes</taxon>
        <taxon>organismal metagenomes</taxon>
    </lineage>
</organism>
<dbReference type="Pfam" id="PF07603">
    <property type="entry name" value="Lcl_C"/>
    <property type="match status" value="1"/>
</dbReference>
<dbReference type="InterPro" id="IPR011460">
    <property type="entry name" value="Lcl_C"/>
</dbReference>
<dbReference type="EMBL" id="CAADIE010000001">
    <property type="protein sequence ID" value="VFR32452.1"/>
    <property type="molecule type" value="Genomic_DNA"/>
</dbReference>
<evidence type="ECO:0000313" key="3">
    <source>
        <dbReference type="EMBL" id="VFR44254.1"/>
    </source>
</evidence>
<dbReference type="EMBL" id="CAADIH010000018">
    <property type="protein sequence ID" value="VFR44254.1"/>
    <property type="molecule type" value="Genomic_DNA"/>
</dbReference>
<evidence type="ECO:0000313" key="2">
    <source>
        <dbReference type="EMBL" id="VFR32452.1"/>
    </source>
</evidence>
<reference evidence="2" key="1">
    <citation type="submission" date="2019-03" db="EMBL/GenBank/DDBJ databases">
        <authorList>
            <person name="Danneels B."/>
        </authorList>
    </citation>
    <scope>NUCLEOTIDE SEQUENCE</scope>
</reference>
<gene>
    <name evidence="2" type="ORF">BER1_1106</name>
    <name evidence="3" type="ORF">BER2_1689</name>
</gene>
<dbReference type="AlphaFoldDB" id="A0A484Q2F6"/>
<name>A0A484Q2F6_9ZZZZ</name>